<feature type="compositionally biased region" description="Basic residues" evidence="1">
    <location>
        <begin position="110"/>
        <end position="122"/>
    </location>
</feature>
<accession>A0A518C9Q4</accession>
<name>A0A518C9Q4_9BACT</name>
<proteinExistence type="predicted"/>
<dbReference type="EMBL" id="CP036289">
    <property type="protein sequence ID" value="QDU75963.1"/>
    <property type="molecule type" value="Genomic_DNA"/>
</dbReference>
<reference evidence="3" key="1">
    <citation type="submission" date="2019-02" db="EMBL/GenBank/DDBJ databases">
        <title>Deep-cultivation of Planctomycetes and their phenomic and genomic characterization uncovers novel biology.</title>
        <authorList>
            <person name="Wiegand S."/>
            <person name="Jogler M."/>
            <person name="Boedeker C."/>
            <person name="Pinto D."/>
            <person name="Vollmers J."/>
            <person name="Rivas-Marin E."/>
            <person name="Kohn T."/>
            <person name="Peeters S.H."/>
            <person name="Heuer A."/>
            <person name="Rast P."/>
            <person name="Oberbeckmann S."/>
            <person name="Bunk B."/>
            <person name="Jeske O."/>
            <person name="Meyerdierks A."/>
            <person name="Storesund J.E."/>
            <person name="Kallscheuer N."/>
            <person name="Luecker S."/>
            <person name="Lage O.M."/>
            <person name="Pohl T."/>
            <person name="Merkel B.J."/>
            <person name="Hornburger P."/>
            <person name="Mueller R.-W."/>
            <person name="Bruemmer F."/>
            <person name="Labrenz M."/>
            <person name="Spormann A.M."/>
            <person name="Op den Camp H."/>
            <person name="Overmann J."/>
            <person name="Amann R."/>
            <person name="Jetten M.S.M."/>
            <person name="Mascher T."/>
            <person name="Medema M.H."/>
            <person name="Devos D.P."/>
            <person name="Kaster A.-K."/>
            <person name="Ovreas L."/>
            <person name="Rohde M."/>
            <person name="Galperin M.Y."/>
            <person name="Jogler C."/>
        </authorList>
    </citation>
    <scope>NUCLEOTIDE SEQUENCE [LARGE SCALE GENOMIC DNA]</scope>
    <source>
        <strain evidence="3">Pan97</strain>
    </source>
</reference>
<evidence type="ECO:0000313" key="2">
    <source>
        <dbReference type="EMBL" id="QDU75963.1"/>
    </source>
</evidence>
<sequence length="168" mass="18668">MVQSPCVLGSPIRALVDRTANGASLRLRRYSVDRRHLSARIGNSRIRTKIRLRRLLRRTTCLGRYLPIPAASVGNRPAGNHRGRTARATSPMVGTCRRLCLSTNLYVAHSPRRQSPGRRRALTLHENRPKSTKKTPHEISQGVYINLGSAITYCKVAAEGLEPPTRGL</sequence>
<organism evidence="2 3">
    <name type="scientific">Bremerella volcania</name>
    <dbReference type="NCBI Taxonomy" id="2527984"/>
    <lineage>
        <taxon>Bacteria</taxon>
        <taxon>Pseudomonadati</taxon>
        <taxon>Planctomycetota</taxon>
        <taxon>Planctomycetia</taxon>
        <taxon>Pirellulales</taxon>
        <taxon>Pirellulaceae</taxon>
        <taxon>Bremerella</taxon>
    </lineage>
</organism>
<feature type="region of interest" description="Disordered" evidence="1">
    <location>
        <begin position="110"/>
        <end position="136"/>
    </location>
</feature>
<keyword evidence="3" id="KW-1185">Reference proteome</keyword>
<protein>
    <submittedName>
        <fullName evidence="2">Uncharacterized protein</fullName>
    </submittedName>
</protein>
<dbReference type="KEGG" id="bvo:Pan97_30070"/>
<dbReference type="Proteomes" id="UP000318626">
    <property type="component" value="Chromosome"/>
</dbReference>
<evidence type="ECO:0000256" key="1">
    <source>
        <dbReference type="SAM" id="MobiDB-lite"/>
    </source>
</evidence>
<dbReference type="AlphaFoldDB" id="A0A518C9Q4"/>
<evidence type="ECO:0000313" key="3">
    <source>
        <dbReference type="Proteomes" id="UP000318626"/>
    </source>
</evidence>
<gene>
    <name evidence="2" type="ORF">Pan97_30070</name>
</gene>